<evidence type="ECO:0000256" key="4">
    <source>
        <dbReference type="PIRSR" id="PIRSR000097-3"/>
    </source>
</evidence>
<dbReference type="PROSITE" id="PS00062">
    <property type="entry name" value="ALDOKETO_REDUCTASE_2"/>
    <property type="match status" value="1"/>
</dbReference>
<dbReference type="OrthoDB" id="416253at2759"/>
<dbReference type="GO" id="GO:0016616">
    <property type="term" value="F:oxidoreductase activity, acting on the CH-OH group of donors, NAD or NADP as acceptor"/>
    <property type="evidence" value="ECO:0007669"/>
    <property type="project" value="UniProtKB-ARBA"/>
</dbReference>
<evidence type="ECO:0000256" key="3">
    <source>
        <dbReference type="PIRSR" id="PIRSR000097-2"/>
    </source>
</evidence>
<protein>
    <submittedName>
        <fullName evidence="6">LAME_0F06524g1_1</fullName>
    </submittedName>
</protein>
<dbReference type="AlphaFoldDB" id="A0A1G4JTI6"/>
<dbReference type="Proteomes" id="UP000191144">
    <property type="component" value="Chromosome F"/>
</dbReference>
<evidence type="ECO:0000313" key="7">
    <source>
        <dbReference type="Proteomes" id="UP000191144"/>
    </source>
</evidence>
<proteinExistence type="predicted"/>
<dbReference type="InterPro" id="IPR020471">
    <property type="entry name" value="AKR"/>
</dbReference>
<dbReference type="SUPFAM" id="SSF51430">
    <property type="entry name" value="NAD(P)-linked oxidoreductase"/>
    <property type="match status" value="1"/>
</dbReference>
<dbReference type="PIRSF" id="PIRSF000097">
    <property type="entry name" value="AKR"/>
    <property type="match status" value="1"/>
</dbReference>
<dbReference type="EMBL" id="LT598477">
    <property type="protein sequence ID" value="SCU94196.1"/>
    <property type="molecule type" value="Genomic_DNA"/>
</dbReference>
<dbReference type="PROSITE" id="PS00798">
    <property type="entry name" value="ALDOKETO_REDUCTASE_1"/>
    <property type="match status" value="1"/>
</dbReference>
<name>A0A1G4JTI6_9SACH</name>
<feature type="active site" description="Proton donor" evidence="2">
    <location>
        <position position="51"/>
    </location>
</feature>
<dbReference type="PANTHER" id="PTHR11732">
    <property type="entry name" value="ALDO/KETO REDUCTASE"/>
    <property type="match status" value="1"/>
</dbReference>
<keyword evidence="1" id="KW-0560">Oxidoreductase</keyword>
<accession>A0A1G4JTI6</accession>
<dbReference type="InterPro" id="IPR023210">
    <property type="entry name" value="NADP_OxRdtase_dom"/>
</dbReference>
<dbReference type="Gene3D" id="3.20.20.100">
    <property type="entry name" value="NADP-dependent oxidoreductase domain"/>
    <property type="match status" value="1"/>
</dbReference>
<feature type="site" description="Lowers pKa of active site Tyr" evidence="4">
    <location>
        <position position="76"/>
    </location>
</feature>
<dbReference type="InterPro" id="IPR018170">
    <property type="entry name" value="Aldo/ket_reductase_CS"/>
</dbReference>
<gene>
    <name evidence="6" type="ORF">LAME_0F06524G</name>
</gene>
<dbReference type="PRINTS" id="PR00069">
    <property type="entry name" value="ALDKETRDTASE"/>
</dbReference>
<organism evidence="6 7">
    <name type="scientific">Lachancea meyersii CBS 8951</name>
    <dbReference type="NCBI Taxonomy" id="1266667"/>
    <lineage>
        <taxon>Eukaryota</taxon>
        <taxon>Fungi</taxon>
        <taxon>Dikarya</taxon>
        <taxon>Ascomycota</taxon>
        <taxon>Saccharomycotina</taxon>
        <taxon>Saccharomycetes</taxon>
        <taxon>Saccharomycetales</taxon>
        <taxon>Saccharomycetaceae</taxon>
        <taxon>Lachancea</taxon>
    </lineage>
</organism>
<feature type="domain" description="NADP-dependent oxidoreductase" evidence="5">
    <location>
        <begin position="18"/>
        <end position="286"/>
    </location>
</feature>
<evidence type="ECO:0000256" key="2">
    <source>
        <dbReference type="PIRSR" id="PIRSR000097-1"/>
    </source>
</evidence>
<evidence type="ECO:0000259" key="5">
    <source>
        <dbReference type="Pfam" id="PF00248"/>
    </source>
</evidence>
<reference evidence="7" key="1">
    <citation type="submission" date="2016-03" db="EMBL/GenBank/DDBJ databases">
        <authorList>
            <person name="Devillers Hugo."/>
        </authorList>
    </citation>
    <scope>NUCLEOTIDE SEQUENCE [LARGE SCALE GENOMIC DNA]</scope>
</reference>
<keyword evidence="7" id="KW-1185">Reference proteome</keyword>
<evidence type="ECO:0000256" key="1">
    <source>
        <dbReference type="ARBA" id="ARBA00023002"/>
    </source>
</evidence>
<feature type="binding site" evidence="3">
    <location>
        <position position="107"/>
    </location>
    <ligand>
        <name>substrate</name>
    </ligand>
</feature>
<dbReference type="FunFam" id="3.20.20.100:FF:000002">
    <property type="entry name" value="2,5-diketo-D-gluconic acid reductase A"/>
    <property type="match status" value="1"/>
</dbReference>
<sequence>MSSQTVLKLNTGATIPAVGLGTWDSSDEEAYNSVIAALKTGYRHIDTAAMYRNEVPVGKAINESGVPRSEIFVTTKLWSTQHRNPEAALNASLERMGLDYVDLYLMHWPVALKTDAIKDGNFLTVPETFDGKRSVDLDDWDFVKTWELMQKLVQSGKVKAIGVSNFSINNLKDILKPELKFIVPAVNQIEIHPQLPQEELIEFCHSKGIVVEAYCPLGSSKSSLLSDPEISKIAEKYQAEPAQVLINWGIARGYCVLPKSSNPKRIESNFKTFTLSPEDTQAISAFHEKYGVHRYVDPNWGEFKAFV</sequence>
<dbReference type="Pfam" id="PF00248">
    <property type="entry name" value="Aldo_ket_red"/>
    <property type="match status" value="1"/>
</dbReference>
<evidence type="ECO:0000313" key="6">
    <source>
        <dbReference type="EMBL" id="SCU94196.1"/>
    </source>
</evidence>
<dbReference type="InterPro" id="IPR036812">
    <property type="entry name" value="NAD(P)_OxRdtase_dom_sf"/>
</dbReference>